<proteinExistence type="predicted"/>
<dbReference type="AlphaFoldDB" id="A0A919T4N4"/>
<evidence type="ECO:0000313" key="2">
    <source>
        <dbReference type="Proteomes" id="UP000677082"/>
    </source>
</evidence>
<evidence type="ECO:0000313" key="1">
    <source>
        <dbReference type="EMBL" id="GIM88798.1"/>
    </source>
</evidence>
<name>A0A919T4N4_9ACTN</name>
<comment type="caution">
    <text evidence="1">The sequence shown here is derived from an EMBL/GenBank/DDBJ whole genome shotgun (WGS) entry which is preliminary data.</text>
</comment>
<protein>
    <submittedName>
        <fullName evidence="1">Uncharacterized protein</fullName>
    </submittedName>
</protein>
<organism evidence="1 2">
    <name type="scientific">Paractinoplanes toevensis</name>
    <dbReference type="NCBI Taxonomy" id="571911"/>
    <lineage>
        <taxon>Bacteria</taxon>
        <taxon>Bacillati</taxon>
        <taxon>Actinomycetota</taxon>
        <taxon>Actinomycetes</taxon>
        <taxon>Micromonosporales</taxon>
        <taxon>Micromonosporaceae</taxon>
        <taxon>Paractinoplanes</taxon>
    </lineage>
</organism>
<accession>A0A919T4N4</accession>
<sequence length="53" mass="5893">MTITVVPQTKTETPESQNLAKLREALKNPALVGWDAEIRAEIERLANKTEEAS</sequence>
<gene>
    <name evidence="1" type="ORF">Ato02nite_005910</name>
</gene>
<keyword evidence="2" id="KW-1185">Reference proteome</keyword>
<dbReference type="RefSeq" id="WP_213004780.1">
    <property type="nucleotide sequence ID" value="NZ_BOQN01000007.1"/>
</dbReference>
<dbReference type="Proteomes" id="UP000677082">
    <property type="component" value="Unassembled WGS sequence"/>
</dbReference>
<reference evidence="1 2" key="1">
    <citation type="submission" date="2021-03" db="EMBL/GenBank/DDBJ databases">
        <title>Whole genome shotgun sequence of Actinoplanes toevensis NBRC 105298.</title>
        <authorList>
            <person name="Komaki H."/>
            <person name="Tamura T."/>
        </authorList>
    </citation>
    <scope>NUCLEOTIDE SEQUENCE [LARGE SCALE GENOMIC DNA]</scope>
    <source>
        <strain evidence="1 2">NBRC 105298</strain>
    </source>
</reference>
<dbReference type="EMBL" id="BOQN01000007">
    <property type="protein sequence ID" value="GIM88798.1"/>
    <property type="molecule type" value="Genomic_DNA"/>
</dbReference>